<dbReference type="AlphaFoldDB" id="A0A7K5I628"/>
<proteinExistence type="predicted"/>
<feature type="chain" id="PRO_5029787013" evidence="1">
    <location>
        <begin position="21"/>
        <end position="54"/>
    </location>
</feature>
<feature type="non-terminal residue" evidence="2">
    <location>
        <position position="1"/>
    </location>
</feature>
<accession>A0A7K5I628</accession>
<gene>
    <name evidence="2" type="ORF">CROSUL_R14810</name>
</gene>
<feature type="signal peptide" evidence="1">
    <location>
        <begin position="1"/>
        <end position="20"/>
    </location>
</feature>
<protein>
    <submittedName>
        <fullName evidence="2">TM234 protein</fullName>
    </submittedName>
</protein>
<keyword evidence="3" id="KW-1185">Reference proteome</keyword>
<evidence type="ECO:0000313" key="2">
    <source>
        <dbReference type="EMBL" id="NWS77008.1"/>
    </source>
</evidence>
<dbReference type="EMBL" id="VYZB01000850">
    <property type="protein sequence ID" value="NWS77008.1"/>
    <property type="molecule type" value="Genomic_DNA"/>
</dbReference>
<comment type="caution">
    <text evidence="2">The sequence shown here is derived from an EMBL/GenBank/DDBJ whole genome shotgun (WGS) entry which is preliminary data.</text>
</comment>
<evidence type="ECO:0000313" key="3">
    <source>
        <dbReference type="Proteomes" id="UP000549499"/>
    </source>
</evidence>
<organism evidence="2 3">
    <name type="scientific">Crotophaga sulcirostris</name>
    <name type="common">Groove-billed ani</name>
    <dbReference type="NCBI Taxonomy" id="33598"/>
    <lineage>
        <taxon>Eukaryota</taxon>
        <taxon>Metazoa</taxon>
        <taxon>Chordata</taxon>
        <taxon>Craniata</taxon>
        <taxon>Vertebrata</taxon>
        <taxon>Euteleostomi</taxon>
        <taxon>Archelosauria</taxon>
        <taxon>Archosauria</taxon>
        <taxon>Dinosauria</taxon>
        <taxon>Saurischia</taxon>
        <taxon>Theropoda</taxon>
        <taxon>Coelurosauria</taxon>
        <taxon>Aves</taxon>
        <taxon>Neognathae</taxon>
        <taxon>Neoaves</taxon>
        <taxon>Otidimorphae</taxon>
        <taxon>Cuculiformes</taxon>
        <taxon>Crotophagidae</taxon>
        <taxon>Crotophaga</taxon>
    </lineage>
</organism>
<name>A0A7K5I628_CROSL</name>
<dbReference type="Proteomes" id="UP000549499">
    <property type="component" value="Unassembled WGS sequence"/>
</dbReference>
<dbReference type="Pfam" id="PF10639">
    <property type="entry name" value="TMEM234"/>
    <property type="match status" value="1"/>
</dbReference>
<sequence>AAGQAAALALVAVLWGGTGPFLRAGAAGLQEVRGRGRLRQLLAELRFLGLRYQV</sequence>
<keyword evidence="1" id="KW-0732">Signal</keyword>
<reference evidence="2 3" key="1">
    <citation type="submission" date="2019-09" db="EMBL/GenBank/DDBJ databases">
        <title>Bird 10,000 Genomes (B10K) Project - Family phase.</title>
        <authorList>
            <person name="Zhang G."/>
        </authorList>
    </citation>
    <scope>NUCLEOTIDE SEQUENCE [LARGE SCALE GENOMIC DNA]</scope>
    <source>
        <strain evidence="2">B10K-DU-003-44</strain>
        <tissue evidence="2">Muscle</tissue>
    </source>
</reference>
<feature type="non-terminal residue" evidence="2">
    <location>
        <position position="54"/>
    </location>
</feature>
<dbReference type="InterPro" id="IPR018908">
    <property type="entry name" value="TMEM234"/>
</dbReference>
<dbReference type="OrthoDB" id="43458at2759"/>
<evidence type="ECO:0000256" key="1">
    <source>
        <dbReference type="SAM" id="SignalP"/>
    </source>
</evidence>